<gene>
    <name evidence="1" type="ORF">F2P81_025307</name>
</gene>
<reference evidence="1 2" key="1">
    <citation type="submission" date="2019-06" db="EMBL/GenBank/DDBJ databases">
        <title>Draft genomes of female and male turbot (Scophthalmus maximus).</title>
        <authorList>
            <person name="Xu H."/>
            <person name="Xu X.-W."/>
            <person name="Shao C."/>
            <person name="Chen S."/>
        </authorList>
    </citation>
    <scope>NUCLEOTIDE SEQUENCE [LARGE SCALE GENOMIC DNA]</scope>
    <source>
        <strain evidence="1">Ysfricsl-2016a</strain>
        <tissue evidence="1">Blood</tissue>
    </source>
</reference>
<comment type="caution">
    <text evidence="1">The sequence shown here is derived from an EMBL/GenBank/DDBJ whole genome shotgun (WGS) entry which is preliminary data.</text>
</comment>
<proteinExistence type="predicted"/>
<protein>
    <submittedName>
        <fullName evidence="1">Uncharacterized protein</fullName>
    </submittedName>
</protein>
<evidence type="ECO:0000313" key="1">
    <source>
        <dbReference type="EMBL" id="KAF0022433.1"/>
    </source>
</evidence>
<name>A0A6A4RKQ2_SCOMX</name>
<dbReference type="Proteomes" id="UP000438429">
    <property type="component" value="Unassembled WGS sequence"/>
</dbReference>
<sequence>MNLGLNVSVTVTQLSPCGGGSAPPATDAIYCRSRAGHAAAFKCCRKRAQIHSPIKRCHQTFLRSSSEHFLSPDDVMLQTIH</sequence>
<dbReference type="EMBL" id="VEVO01000027">
    <property type="protein sequence ID" value="KAF0022433.1"/>
    <property type="molecule type" value="Genomic_DNA"/>
</dbReference>
<accession>A0A6A4RKQ2</accession>
<dbReference type="AlphaFoldDB" id="A0A6A4RKQ2"/>
<organism evidence="1 2">
    <name type="scientific">Scophthalmus maximus</name>
    <name type="common">Turbot</name>
    <name type="synonym">Psetta maxima</name>
    <dbReference type="NCBI Taxonomy" id="52904"/>
    <lineage>
        <taxon>Eukaryota</taxon>
        <taxon>Metazoa</taxon>
        <taxon>Chordata</taxon>
        <taxon>Craniata</taxon>
        <taxon>Vertebrata</taxon>
        <taxon>Euteleostomi</taxon>
        <taxon>Actinopterygii</taxon>
        <taxon>Neopterygii</taxon>
        <taxon>Teleostei</taxon>
        <taxon>Neoteleostei</taxon>
        <taxon>Acanthomorphata</taxon>
        <taxon>Carangaria</taxon>
        <taxon>Pleuronectiformes</taxon>
        <taxon>Pleuronectoidei</taxon>
        <taxon>Scophthalmidae</taxon>
        <taxon>Scophthalmus</taxon>
    </lineage>
</organism>
<evidence type="ECO:0000313" key="2">
    <source>
        <dbReference type="Proteomes" id="UP000438429"/>
    </source>
</evidence>